<evidence type="ECO:0000313" key="3">
    <source>
        <dbReference type="Proteomes" id="UP000320386"/>
    </source>
</evidence>
<reference evidence="2 3" key="1">
    <citation type="submission" date="2019-02" db="EMBL/GenBank/DDBJ databases">
        <title>Deep-cultivation of Planctomycetes and their phenomic and genomic characterization uncovers novel biology.</title>
        <authorList>
            <person name="Wiegand S."/>
            <person name="Jogler M."/>
            <person name="Boedeker C."/>
            <person name="Pinto D."/>
            <person name="Vollmers J."/>
            <person name="Rivas-Marin E."/>
            <person name="Kohn T."/>
            <person name="Peeters S.H."/>
            <person name="Heuer A."/>
            <person name="Rast P."/>
            <person name="Oberbeckmann S."/>
            <person name="Bunk B."/>
            <person name="Jeske O."/>
            <person name="Meyerdierks A."/>
            <person name="Storesund J.E."/>
            <person name="Kallscheuer N."/>
            <person name="Luecker S."/>
            <person name="Lage O.M."/>
            <person name="Pohl T."/>
            <person name="Merkel B.J."/>
            <person name="Hornburger P."/>
            <person name="Mueller R.-W."/>
            <person name="Bruemmer F."/>
            <person name="Labrenz M."/>
            <person name="Spormann A.M."/>
            <person name="Op den Camp H."/>
            <person name="Overmann J."/>
            <person name="Amann R."/>
            <person name="Jetten M.S.M."/>
            <person name="Mascher T."/>
            <person name="Medema M.H."/>
            <person name="Devos D.P."/>
            <person name="Kaster A.-K."/>
            <person name="Ovreas L."/>
            <person name="Rohde M."/>
            <person name="Galperin M.Y."/>
            <person name="Jogler C."/>
        </authorList>
    </citation>
    <scope>NUCLEOTIDE SEQUENCE [LARGE SCALE GENOMIC DNA]</scope>
    <source>
        <strain evidence="2 3">Pan265</strain>
    </source>
</reference>
<proteinExistence type="predicted"/>
<dbReference type="EMBL" id="CP036280">
    <property type="protein sequence ID" value="QDU73028.1"/>
    <property type="molecule type" value="Genomic_DNA"/>
</dbReference>
<dbReference type="Proteomes" id="UP000320386">
    <property type="component" value="Chromosome"/>
</dbReference>
<evidence type="ECO:0000313" key="2">
    <source>
        <dbReference type="EMBL" id="QDU73028.1"/>
    </source>
</evidence>
<dbReference type="KEGG" id="mcad:Pan265_29060"/>
<protein>
    <submittedName>
        <fullName evidence="2">Uncharacterized protein</fullName>
    </submittedName>
</protein>
<gene>
    <name evidence="2" type="ORF">Pan265_29060</name>
</gene>
<feature type="compositionally biased region" description="Acidic residues" evidence="1">
    <location>
        <begin position="166"/>
        <end position="202"/>
    </location>
</feature>
<accession>A0A518C1D8</accession>
<organism evidence="2 3">
    <name type="scientific">Mucisphaera calidilacus</name>
    <dbReference type="NCBI Taxonomy" id="2527982"/>
    <lineage>
        <taxon>Bacteria</taxon>
        <taxon>Pseudomonadati</taxon>
        <taxon>Planctomycetota</taxon>
        <taxon>Phycisphaerae</taxon>
        <taxon>Phycisphaerales</taxon>
        <taxon>Phycisphaeraceae</taxon>
        <taxon>Mucisphaera</taxon>
    </lineage>
</organism>
<feature type="region of interest" description="Disordered" evidence="1">
    <location>
        <begin position="147"/>
        <end position="202"/>
    </location>
</feature>
<keyword evidence="3" id="KW-1185">Reference proteome</keyword>
<sequence>MARIDTWLSRPMLAVLTLAVALLPLGCTANRYTFESSAFSPKTVEVVDQLAMETVWAMDVPVGQKLILDFNSKHEGGVFTHDPTPPTSMTWELQRASRHTLFAQHYIGGANDKGEVVLNGNPVITRVTVREVNRELEEPMPELFVAPTEPASFSEPESDAGVSDVPAEEPAEDVMDEAPSEDAAEDAESAEDEVPLLEGAPD</sequence>
<name>A0A518C1D8_9BACT</name>
<dbReference type="AlphaFoldDB" id="A0A518C1D8"/>
<dbReference type="RefSeq" id="WP_145447169.1">
    <property type="nucleotide sequence ID" value="NZ_CP036280.1"/>
</dbReference>
<evidence type="ECO:0000256" key="1">
    <source>
        <dbReference type="SAM" id="MobiDB-lite"/>
    </source>
</evidence>